<evidence type="ECO:0000313" key="1">
    <source>
        <dbReference type="EMBL" id="AIR93408.1"/>
    </source>
</evidence>
<dbReference type="KEGG" id="vg:26640079"/>
<proteinExistence type="predicted"/>
<evidence type="ECO:0000313" key="2">
    <source>
        <dbReference type="Proteomes" id="UP000207741"/>
    </source>
</evidence>
<protein>
    <recommendedName>
        <fullName evidence="3">Virion structural protein</fullName>
    </recommendedName>
</protein>
<name>A0A0K0KVN8_9CAUD</name>
<reference evidence="2" key="1">
    <citation type="submission" date="2014-08" db="EMBL/GenBank/DDBJ databases">
        <authorList>
            <person name="Edwards T."/>
        </authorList>
    </citation>
    <scope>NUCLEOTIDE SEQUENCE [LARGE SCALE GENOMIC DNA]</scope>
</reference>
<keyword evidence="2" id="KW-1185">Reference proteome</keyword>
<sequence>MAESFTNKVVRAAGIVSTTDAGAAIGAGASAITSIQTADLNVGDLVVNQHFRAGAKIHSITNATSVLVDRSSTNTAAATGQIVKFLGVTTAFTSAAATKSILIGGTFANLTNNDVNVFVEVVDQSLATGPIGVSSVQLASDIPIPSGSSFVISEAGKTVLEANDQITVYCDTANAVDVTLAILSGVS</sequence>
<dbReference type="Proteomes" id="UP000207741">
    <property type="component" value="Segment"/>
</dbReference>
<accession>A0A0K0KVN8</accession>
<dbReference type="RefSeq" id="YP_009213535.1">
    <property type="nucleotide sequence ID" value="NC_028955.1"/>
</dbReference>
<dbReference type="OrthoDB" id="38915at10239"/>
<evidence type="ECO:0008006" key="3">
    <source>
        <dbReference type="Google" id="ProtNLM"/>
    </source>
</evidence>
<dbReference type="EMBL" id="KM359505">
    <property type="protein sequence ID" value="AIR93408.1"/>
    <property type="molecule type" value="Genomic_DNA"/>
</dbReference>
<dbReference type="GeneID" id="26640079"/>
<organism evidence="1 2">
    <name type="scientific">Prochlorococcus phage P-TIM68</name>
    <dbReference type="NCBI Taxonomy" id="1542477"/>
    <lineage>
        <taxon>Viruses</taxon>
        <taxon>Duplodnaviria</taxon>
        <taxon>Heunggongvirae</taxon>
        <taxon>Uroviricota</taxon>
        <taxon>Caudoviricetes</taxon>
        <taxon>Pantevenvirales</taxon>
        <taxon>Kyanoviridae</taxon>
        <taxon>Haifavirus</taxon>
        <taxon>Haifavirus tim68</taxon>
    </lineage>
</organism>